<sequence>MSGGYRITVAPVAGGWSVRCDGGLQPLHFLSGARAEQQARALAERLSLSGRDAQVLVHDRTLALVGAARYHAAAQRDAPPI</sequence>
<dbReference type="AlphaFoldDB" id="A0A328AA47"/>
<accession>A0A328AA47</accession>
<reference evidence="2" key="1">
    <citation type="submission" date="2018-05" db="EMBL/GenBank/DDBJ databases">
        <authorList>
            <person name="Li X."/>
        </authorList>
    </citation>
    <scope>NUCLEOTIDE SEQUENCE [LARGE SCALE GENOMIC DNA]</scope>
    <source>
        <strain evidence="2">YIM 73061</strain>
    </source>
</reference>
<dbReference type="RefSeq" id="WP_111515812.1">
    <property type="nucleotide sequence ID" value="NZ_QFYR01000004.1"/>
</dbReference>
<keyword evidence="2" id="KW-1185">Reference proteome</keyword>
<dbReference type="EMBL" id="QFYR01000004">
    <property type="protein sequence ID" value="RAK51277.1"/>
    <property type="molecule type" value="Genomic_DNA"/>
</dbReference>
<name>A0A328AA47_9CAUL</name>
<proteinExistence type="predicted"/>
<organism evidence="1 2">
    <name type="scientific">Phenylobacterium deserti</name>
    <dbReference type="NCBI Taxonomy" id="1914756"/>
    <lineage>
        <taxon>Bacteria</taxon>
        <taxon>Pseudomonadati</taxon>
        <taxon>Pseudomonadota</taxon>
        <taxon>Alphaproteobacteria</taxon>
        <taxon>Caulobacterales</taxon>
        <taxon>Caulobacteraceae</taxon>
        <taxon>Phenylobacterium</taxon>
    </lineage>
</organism>
<evidence type="ECO:0000313" key="1">
    <source>
        <dbReference type="EMBL" id="RAK51277.1"/>
    </source>
</evidence>
<comment type="caution">
    <text evidence="1">The sequence shown here is derived from an EMBL/GenBank/DDBJ whole genome shotgun (WGS) entry which is preliminary data.</text>
</comment>
<gene>
    <name evidence="1" type="ORF">DJ018_15120</name>
</gene>
<evidence type="ECO:0008006" key="3">
    <source>
        <dbReference type="Google" id="ProtNLM"/>
    </source>
</evidence>
<evidence type="ECO:0000313" key="2">
    <source>
        <dbReference type="Proteomes" id="UP000249725"/>
    </source>
</evidence>
<dbReference type="Proteomes" id="UP000249725">
    <property type="component" value="Unassembled WGS sequence"/>
</dbReference>
<protein>
    <recommendedName>
        <fullName evidence="3">DUF2188 domain-containing protein</fullName>
    </recommendedName>
</protein>